<dbReference type="Proteomes" id="UP000002668">
    <property type="component" value="Genome"/>
</dbReference>
<reference evidence="2" key="1">
    <citation type="journal article" date="2011" name="Nat. Commun.">
        <title>Effector diversification within compartments of the Leptosphaeria maculans genome affected by Repeat-Induced Point mutations.</title>
        <authorList>
            <person name="Rouxel T."/>
            <person name="Grandaubert J."/>
            <person name="Hane J.K."/>
            <person name="Hoede C."/>
            <person name="van de Wouw A.P."/>
            <person name="Couloux A."/>
            <person name="Dominguez V."/>
            <person name="Anthouard V."/>
            <person name="Bally P."/>
            <person name="Bourras S."/>
            <person name="Cozijnsen A.J."/>
            <person name="Ciuffetti L.M."/>
            <person name="Degrave A."/>
            <person name="Dilmaghani A."/>
            <person name="Duret L."/>
            <person name="Fudal I."/>
            <person name="Goodwin S.B."/>
            <person name="Gout L."/>
            <person name="Glaser N."/>
            <person name="Linglin J."/>
            <person name="Kema G.H.J."/>
            <person name="Lapalu N."/>
            <person name="Lawrence C.B."/>
            <person name="May K."/>
            <person name="Meyer M."/>
            <person name="Ollivier B."/>
            <person name="Poulain J."/>
            <person name="Schoch C.L."/>
            <person name="Simon A."/>
            <person name="Spatafora J.W."/>
            <person name="Stachowiak A."/>
            <person name="Turgeon B.G."/>
            <person name="Tyler B.M."/>
            <person name="Vincent D."/>
            <person name="Weissenbach J."/>
            <person name="Amselem J."/>
            <person name="Quesneville H."/>
            <person name="Oliver R.P."/>
            <person name="Wincker P."/>
            <person name="Balesdent M.-H."/>
            <person name="Howlett B.J."/>
        </authorList>
    </citation>
    <scope>NUCLEOTIDE SEQUENCE [LARGE SCALE GENOMIC DNA]</scope>
    <source>
        <strain evidence="2">JN3 / isolate v23.1.3 / race Av1-4-5-6-7-8</strain>
    </source>
</reference>
<dbReference type="VEuPathDB" id="FungiDB:LEMA_P116640.1"/>
<evidence type="ECO:0000313" key="2">
    <source>
        <dbReference type="Proteomes" id="UP000002668"/>
    </source>
</evidence>
<proteinExistence type="predicted"/>
<dbReference type="EMBL" id="FP929125">
    <property type="protein sequence ID" value="CBX94661.1"/>
    <property type="molecule type" value="Genomic_DNA"/>
</dbReference>
<gene>
    <name evidence="1" type="ORF">LEMA_P116640.1</name>
</gene>
<evidence type="ECO:0000313" key="1">
    <source>
        <dbReference type="EMBL" id="CBX94661.1"/>
    </source>
</evidence>
<sequence>MTNQGVQTSSPRLCHAMPCHVVSLRVMRMKYVETWITKQSALSRKTRFCHSATALREPSYFSDIIVIIVIGRGRLLKCRMLPDTYTSLMCITYSRWRCVSSIIHPIPTVRAGVSAGCQPTGKRYRESGYQPTYPVVREAKNGDGQIQRGCEVAVWST</sequence>
<dbReference type="AlphaFoldDB" id="E4ZTV1"/>
<protein>
    <submittedName>
        <fullName evidence="1">Predicted protein</fullName>
    </submittedName>
</protein>
<name>E4ZTV1_LEPMJ</name>
<dbReference type="HOGENOM" id="CLU_1678222_0_0_1"/>
<accession>E4ZTV1</accession>
<keyword evidence="2" id="KW-1185">Reference proteome</keyword>
<organism evidence="2">
    <name type="scientific">Leptosphaeria maculans (strain JN3 / isolate v23.1.3 / race Av1-4-5-6-7-8)</name>
    <name type="common">Blackleg fungus</name>
    <name type="synonym">Phoma lingam</name>
    <dbReference type="NCBI Taxonomy" id="985895"/>
    <lineage>
        <taxon>Eukaryota</taxon>
        <taxon>Fungi</taxon>
        <taxon>Dikarya</taxon>
        <taxon>Ascomycota</taxon>
        <taxon>Pezizomycotina</taxon>
        <taxon>Dothideomycetes</taxon>
        <taxon>Pleosporomycetidae</taxon>
        <taxon>Pleosporales</taxon>
        <taxon>Pleosporineae</taxon>
        <taxon>Leptosphaeriaceae</taxon>
        <taxon>Plenodomus</taxon>
        <taxon>Plenodomus lingam/Leptosphaeria maculans species complex</taxon>
    </lineage>
</organism>
<dbReference type="InParanoid" id="E4ZTV1"/>